<gene>
    <name evidence="2" type="ORF">BO88DRAFT_464623</name>
</gene>
<feature type="compositionally biased region" description="Low complexity" evidence="1">
    <location>
        <begin position="97"/>
        <end position="112"/>
    </location>
</feature>
<dbReference type="GeneID" id="37215928"/>
<accession>A0A319BQ77</accession>
<evidence type="ECO:0008006" key="4">
    <source>
        <dbReference type="Google" id="ProtNLM"/>
    </source>
</evidence>
<dbReference type="Proteomes" id="UP000248405">
    <property type="component" value="Unassembled WGS sequence"/>
</dbReference>
<feature type="region of interest" description="Disordered" evidence="1">
    <location>
        <begin position="97"/>
        <end position="124"/>
    </location>
</feature>
<reference evidence="2" key="1">
    <citation type="submission" date="2016-12" db="EMBL/GenBank/DDBJ databases">
        <title>The genomes of Aspergillus section Nigri reveals drivers in fungal speciation.</title>
        <authorList>
            <consortium name="DOE Joint Genome Institute"/>
            <person name="Vesth T.C."/>
            <person name="Nybo J."/>
            <person name="Theobald S."/>
            <person name="Brandl J."/>
            <person name="Frisvad J.C."/>
            <person name="Nielsen K.F."/>
            <person name="Lyhne E.K."/>
            <person name="Kogle M.E."/>
            <person name="Kuo A."/>
            <person name="Riley R."/>
            <person name="Clum A."/>
            <person name="Nolan M."/>
            <person name="Lipzen A."/>
            <person name="Salamov A."/>
            <person name="Henrissat B."/>
            <person name="Wiebenga A."/>
            <person name="De Vries R.P."/>
            <person name="Grigoriev I.V."/>
            <person name="Mortensen U.H."/>
            <person name="Andersen M.R."/>
            <person name="Baker S.E."/>
        </authorList>
    </citation>
    <scope>NUCLEOTIDE SEQUENCE [LARGE SCALE GENOMIC DNA]</scope>
    <source>
        <strain evidence="2">CBS 113365</strain>
    </source>
</reference>
<dbReference type="RefSeq" id="XP_025561657.1">
    <property type="nucleotide sequence ID" value="XM_025711336.1"/>
</dbReference>
<protein>
    <recommendedName>
        <fullName evidence="4">Zn(2)-C6 fungal-type domain-containing protein</fullName>
    </recommendedName>
</protein>
<keyword evidence="3" id="KW-1185">Reference proteome</keyword>
<dbReference type="EMBL" id="KZ821628">
    <property type="protein sequence ID" value="PYH67863.1"/>
    <property type="molecule type" value="Genomic_DNA"/>
</dbReference>
<organism evidence="2 3">
    <name type="scientific">Aspergillus vadensis (strain CBS 113365 / IMI 142717 / IBT 24658)</name>
    <dbReference type="NCBI Taxonomy" id="1448311"/>
    <lineage>
        <taxon>Eukaryota</taxon>
        <taxon>Fungi</taxon>
        <taxon>Dikarya</taxon>
        <taxon>Ascomycota</taxon>
        <taxon>Pezizomycotina</taxon>
        <taxon>Eurotiomycetes</taxon>
        <taxon>Eurotiomycetidae</taxon>
        <taxon>Eurotiales</taxon>
        <taxon>Aspergillaceae</taxon>
        <taxon>Aspergillus</taxon>
        <taxon>Aspergillus subgen. Circumdati</taxon>
    </lineage>
</organism>
<name>A0A319BQ77_ASPVC</name>
<evidence type="ECO:0000313" key="3">
    <source>
        <dbReference type="Proteomes" id="UP000248405"/>
    </source>
</evidence>
<dbReference type="AlphaFoldDB" id="A0A319BQ77"/>
<proteinExistence type="predicted"/>
<evidence type="ECO:0000313" key="2">
    <source>
        <dbReference type="EMBL" id="PYH67863.1"/>
    </source>
</evidence>
<dbReference type="OrthoDB" id="4356994at2759"/>
<sequence length="384" mass="41921">MRCLGDGKRCHRCEAIGLECIYTESHGRNKRQDTTKGSRAAIRRNNSVSIRTVFDEADNQGKSSQDLSLDDLDCNKFNDGCIDESLFMPWIMNTPIQQSSPGRSRSSSGGIQTPVADLAVTRPPFSARRRSATEAVQDQLPGIPTANPSFASLLGPSNSSSTGDAECWQDVYLSQDDIVWMTTTDVHATVGSISKTLPVEPLGETRTESDNCCLLSSVSFLERLSSKGSSREDCLDLLLADLRNSIETLAVFISCDRCATRVEQNMLLAMAARQIGVICGRMANCCKAIHQGSLSETGSSQRGSEPVPCPIPVNVSVATYCVNRREKLHLLGSLVALQIMDFQRQINIIKSQQYRNRPNKGQVEALSEAENHVKLAQVSLSSDS</sequence>
<evidence type="ECO:0000256" key="1">
    <source>
        <dbReference type="SAM" id="MobiDB-lite"/>
    </source>
</evidence>